<dbReference type="Proteomes" id="UP000606870">
    <property type="component" value="Unassembled WGS sequence"/>
</dbReference>
<evidence type="ECO:0000259" key="1">
    <source>
        <dbReference type="Pfam" id="PF01966"/>
    </source>
</evidence>
<name>A0ABR6VII5_9FIRM</name>
<reference evidence="2 3" key="1">
    <citation type="submission" date="2020-08" db="EMBL/GenBank/DDBJ databases">
        <authorList>
            <person name="Liu C."/>
            <person name="Sun Q."/>
        </authorList>
    </citation>
    <scope>NUCLEOTIDE SEQUENCE [LARGE SCALE GENOMIC DNA]</scope>
    <source>
        <strain evidence="2 3">NSJ-59</strain>
    </source>
</reference>
<evidence type="ECO:0000313" key="3">
    <source>
        <dbReference type="Proteomes" id="UP000606870"/>
    </source>
</evidence>
<dbReference type="InterPro" id="IPR006674">
    <property type="entry name" value="HD_domain"/>
</dbReference>
<dbReference type="CDD" id="cd00077">
    <property type="entry name" value="HDc"/>
    <property type="match status" value="1"/>
</dbReference>
<dbReference type="Pfam" id="PF01966">
    <property type="entry name" value="HD"/>
    <property type="match status" value="1"/>
</dbReference>
<protein>
    <submittedName>
        <fullName evidence="2">HD domain-containing protein</fullName>
    </submittedName>
</protein>
<gene>
    <name evidence="2" type="ORF">H8J70_06865</name>
</gene>
<evidence type="ECO:0000313" key="2">
    <source>
        <dbReference type="EMBL" id="MBC3536968.1"/>
    </source>
</evidence>
<comment type="caution">
    <text evidence="2">The sequence shown here is derived from an EMBL/GenBank/DDBJ whole genome shotgun (WGS) entry which is preliminary data.</text>
</comment>
<proteinExistence type="predicted"/>
<dbReference type="EMBL" id="JACOGK010000017">
    <property type="protein sequence ID" value="MBC3536968.1"/>
    <property type="molecule type" value="Genomic_DNA"/>
</dbReference>
<organism evidence="2 3">
    <name type="scientific">Megasphaera hominis</name>
    <dbReference type="NCBI Taxonomy" id="159836"/>
    <lineage>
        <taxon>Bacteria</taxon>
        <taxon>Bacillati</taxon>
        <taxon>Bacillota</taxon>
        <taxon>Negativicutes</taxon>
        <taxon>Veillonellales</taxon>
        <taxon>Veillonellaceae</taxon>
        <taxon>Megasphaera</taxon>
    </lineage>
</organism>
<dbReference type="RefSeq" id="WP_186503124.1">
    <property type="nucleotide sequence ID" value="NZ_JACOGK010000017.1"/>
</dbReference>
<dbReference type="Gene3D" id="1.10.3210.10">
    <property type="entry name" value="Hypothetical protein af1432"/>
    <property type="match status" value="1"/>
</dbReference>
<accession>A0ABR6VII5</accession>
<feature type="domain" description="HD" evidence="1">
    <location>
        <begin position="20"/>
        <end position="111"/>
    </location>
</feature>
<keyword evidence="3" id="KW-1185">Reference proteome</keyword>
<sequence length="163" mass="18377">MNIPQLIQRAVAYDRGDARRIQHFLKVYTYADLIGRLEQLPAETQEILTVAAVLHDIGIHAAEEKYGSPSGKYQELEGPAIAKEILDQMQCPPALTERVCWLIAHHHTYTSVDGADYQILLEADFLVNAYEDSLDKKAITTFRDKIFRTKSGIDLLNTTFALS</sequence>
<dbReference type="SUPFAM" id="SSF109604">
    <property type="entry name" value="HD-domain/PDEase-like"/>
    <property type="match status" value="1"/>
</dbReference>
<dbReference type="InterPro" id="IPR003607">
    <property type="entry name" value="HD/PDEase_dom"/>
</dbReference>